<sequence>MAEAAVFEKLLDVLNRLDGRLQAIEARIVTGKAATEDKKPVTDPKPVGCSSIVASDFEVHSQEIPLDSKVLVDHACFTGSSTSGQNNLNNQGTWPSPDACTDKNQPTTQIAVIDVEVAGKQAGSASSTSLGHNDPGSLGASIVPDASIEGTLPATQNTVDRIEVAGNEDCSANQSITQITTQNEHLDDSIPPRDLYAHFPATRWDEAAFGPMGLFHGQAKDAWNNEILWNTSLREFWTVPADNRIDLSFQKHVLRCIPPDSAQDIISKLGEWLQFMDAPFKYFAPEAFSIRDFNQGGKSVLYLPFREKSTYENLGSELNLQESRHEMSKSQKPEDEDLAFGFPIDTHVDASESIIAPWRRFIYIRGLTSSKEMKKPLLAVNSPGHSATPHPAKPFLPSGIDPNQYGVASQFRSTLRSLRVPLSSPQTDDLLRRYFIEDTDPPVHILHAVTTLHASASLIRRDEGLVCFYAPALDSVAMSFHMVLYNSDLHGNILENERWPNGQLYHDGPLFRREALSIIAICNGVTQHNFKADHQFYTILFMVPNTYLDGTISLTPQNDRPLYMRDAVLLMTRKLMRYAVSRWQIMIEHFDDILDDGNTFMNPSNHDSLLVDDETFSGSRKYFWALTCLSNFKACLEDSIATWDMCRETWMTKLPDEVMPRTALSKQTAADVDELSQKLKLLHARFQEHYKNVTALRDGLFNASAVMESRASTKLGENVKLLTYVSIFFLPLAFSTSLFALFLPIESHVLVPTTILIAFATYLLVFNLTTFVRFLSSIHSKYRRSLATCMQDDSTSESWRHRGKNFKKFKSEMKRERKPSDWLLLVYLLRMAWSAIWPGNWKAFERRRATQGHDSLSSSLASGDSDGSAQYVIVKVGIWARIIGLLRKRSEDGESSEVSIS</sequence>
<keyword evidence="2" id="KW-0812">Transmembrane</keyword>
<organism evidence="3 4">
    <name type="scientific">Venustampulla echinocandica</name>
    <dbReference type="NCBI Taxonomy" id="2656787"/>
    <lineage>
        <taxon>Eukaryota</taxon>
        <taxon>Fungi</taxon>
        <taxon>Dikarya</taxon>
        <taxon>Ascomycota</taxon>
        <taxon>Pezizomycotina</taxon>
        <taxon>Leotiomycetes</taxon>
        <taxon>Helotiales</taxon>
        <taxon>Pleuroascaceae</taxon>
        <taxon>Venustampulla</taxon>
    </lineage>
</organism>
<reference evidence="3 4" key="1">
    <citation type="journal article" date="2018" name="IMA Fungus">
        <title>IMA Genome-F 9: Draft genome sequence of Annulohypoxylon stygium, Aspergillus mulundensis, Berkeleyomyces basicola (syn. Thielaviopsis basicola), Ceratocystis smalleyi, two Cercospora beticola strains, Coleophoma cylindrospora, Fusarium fracticaudum, Phialophora cf. hyalina, and Morchella septimelata.</title>
        <authorList>
            <person name="Wingfield B.D."/>
            <person name="Bills G.F."/>
            <person name="Dong Y."/>
            <person name="Huang W."/>
            <person name="Nel W.J."/>
            <person name="Swalarsk-Parry B.S."/>
            <person name="Vaghefi N."/>
            <person name="Wilken P.M."/>
            <person name="An Z."/>
            <person name="de Beer Z.W."/>
            <person name="De Vos L."/>
            <person name="Chen L."/>
            <person name="Duong T.A."/>
            <person name="Gao Y."/>
            <person name="Hammerbacher A."/>
            <person name="Kikkert J.R."/>
            <person name="Li Y."/>
            <person name="Li H."/>
            <person name="Li K."/>
            <person name="Li Q."/>
            <person name="Liu X."/>
            <person name="Ma X."/>
            <person name="Naidoo K."/>
            <person name="Pethybridge S.J."/>
            <person name="Sun J."/>
            <person name="Steenkamp E.T."/>
            <person name="van der Nest M.A."/>
            <person name="van Wyk S."/>
            <person name="Wingfield M.J."/>
            <person name="Xiong C."/>
            <person name="Yue Q."/>
            <person name="Zhang X."/>
        </authorList>
    </citation>
    <scope>NUCLEOTIDE SEQUENCE [LARGE SCALE GENOMIC DNA]</scope>
    <source>
        <strain evidence="3 4">BP 5553</strain>
    </source>
</reference>
<keyword evidence="4" id="KW-1185">Reference proteome</keyword>
<accession>A0A370U1N3</accession>
<dbReference type="AlphaFoldDB" id="A0A370U1N3"/>
<dbReference type="STRING" id="2656787.A0A370U1N3"/>
<dbReference type="OrthoDB" id="426293at2759"/>
<gene>
    <name evidence="3" type="ORF">BP5553_01663</name>
</gene>
<feature type="region of interest" description="Disordered" evidence="1">
    <location>
        <begin position="81"/>
        <end position="104"/>
    </location>
</feature>
<dbReference type="EMBL" id="NPIC01000001">
    <property type="protein sequence ID" value="RDL41684.1"/>
    <property type="molecule type" value="Genomic_DNA"/>
</dbReference>
<keyword evidence="2" id="KW-0472">Membrane</keyword>
<dbReference type="GO" id="GO:0046873">
    <property type="term" value="F:metal ion transmembrane transporter activity"/>
    <property type="evidence" value="ECO:0007669"/>
    <property type="project" value="InterPro"/>
</dbReference>
<feature type="transmembrane region" description="Helical" evidence="2">
    <location>
        <begin position="749"/>
        <end position="775"/>
    </location>
</feature>
<protein>
    <submittedName>
        <fullName evidence="3">Uncharacterized protein</fullName>
    </submittedName>
</protein>
<evidence type="ECO:0000256" key="1">
    <source>
        <dbReference type="SAM" id="MobiDB-lite"/>
    </source>
</evidence>
<dbReference type="GO" id="GO:0016020">
    <property type="term" value="C:membrane"/>
    <property type="evidence" value="ECO:0007669"/>
    <property type="project" value="InterPro"/>
</dbReference>
<dbReference type="Proteomes" id="UP000254866">
    <property type="component" value="Unassembled WGS sequence"/>
</dbReference>
<dbReference type="RefSeq" id="XP_031874340.1">
    <property type="nucleotide sequence ID" value="XM_032010286.1"/>
</dbReference>
<evidence type="ECO:0000313" key="4">
    <source>
        <dbReference type="Proteomes" id="UP000254866"/>
    </source>
</evidence>
<feature type="transmembrane region" description="Helical" evidence="2">
    <location>
        <begin position="721"/>
        <end position="743"/>
    </location>
</feature>
<feature type="compositionally biased region" description="Polar residues" evidence="1">
    <location>
        <begin position="81"/>
        <end position="94"/>
    </location>
</feature>
<dbReference type="GeneID" id="43594512"/>
<dbReference type="InterPro" id="IPR002523">
    <property type="entry name" value="MgTranspt_CorA/ZnTranspt_ZntB"/>
</dbReference>
<evidence type="ECO:0000313" key="3">
    <source>
        <dbReference type="EMBL" id="RDL41684.1"/>
    </source>
</evidence>
<proteinExistence type="predicted"/>
<evidence type="ECO:0000256" key="2">
    <source>
        <dbReference type="SAM" id="Phobius"/>
    </source>
</evidence>
<keyword evidence="2" id="KW-1133">Transmembrane helix</keyword>
<comment type="caution">
    <text evidence="3">The sequence shown here is derived from an EMBL/GenBank/DDBJ whole genome shotgun (WGS) entry which is preliminary data.</text>
</comment>
<dbReference type="Pfam" id="PF01544">
    <property type="entry name" value="CorA"/>
    <property type="match status" value="1"/>
</dbReference>
<name>A0A370U1N3_9HELO</name>